<comment type="caution">
    <text evidence="3">The sequence shown here is derived from an EMBL/GenBank/DDBJ whole genome shotgun (WGS) entry which is preliminary data.</text>
</comment>
<keyword evidence="4" id="KW-1185">Reference proteome</keyword>
<dbReference type="InterPro" id="IPR011006">
    <property type="entry name" value="CheY-like_superfamily"/>
</dbReference>
<proteinExistence type="predicted"/>
<evidence type="ECO:0000313" key="3">
    <source>
        <dbReference type="EMBL" id="GGG38947.1"/>
    </source>
</evidence>
<organism evidence="3 4">
    <name type="scientific">Hymenobacter glacieicola</name>
    <dbReference type="NCBI Taxonomy" id="1562124"/>
    <lineage>
        <taxon>Bacteria</taxon>
        <taxon>Pseudomonadati</taxon>
        <taxon>Bacteroidota</taxon>
        <taxon>Cytophagia</taxon>
        <taxon>Cytophagales</taxon>
        <taxon>Hymenobacteraceae</taxon>
        <taxon>Hymenobacter</taxon>
    </lineage>
</organism>
<reference evidence="4" key="1">
    <citation type="journal article" date="2019" name="Int. J. Syst. Evol. Microbiol.">
        <title>The Global Catalogue of Microorganisms (GCM) 10K type strain sequencing project: providing services to taxonomists for standard genome sequencing and annotation.</title>
        <authorList>
            <consortium name="The Broad Institute Genomics Platform"/>
            <consortium name="The Broad Institute Genome Sequencing Center for Infectious Disease"/>
            <person name="Wu L."/>
            <person name="Ma J."/>
        </authorList>
    </citation>
    <scope>NUCLEOTIDE SEQUENCE [LARGE SCALE GENOMIC DNA]</scope>
    <source>
        <strain evidence="4">CGMCC 1.12990</strain>
    </source>
</reference>
<evidence type="ECO:0000313" key="4">
    <source>
        <dbReference type="Proteomes" id="UP000601361"/>
    </source>
</evidence>
<dbReference type="Gene3D" id="3.40.50.2300">
    <property type="match status" value="1"/>
</dbReference>
<comment type="caution">
    <text evidence="1">Lacks conserved residue(s) required for the propagation of feature annotation.</text>
</comment>
<dbReference type="PROSITE" id="PS50110">
    <property type="entry name" value="RESPONSE_REGULATORY"/>
    <property type="match status" value="1"/>
</dbReference>
<feature type="domain" description="Response regulatory" evidence="2">
    <location>
        <begin position="1"/>
        <end position="68"/>
    </location>
</feature>
<accession>A0ABQ1WQ68</accession>
<evidence type="ECO:0000256" key="1">
    <source>
        <dbReference type="PROSITE-ProRule" id="PRU00169"/>
    </source>
</evidence>
<sequence length="69" mass="7830">MNMPVLNRLAFWEACVQMFLAHPQPVVIMLTTSLHERDLAQAQQLPIADFLSKPLTQEKVTAILAKHFS</sequence>
<protein>
    <recommendedName>
        <fullName evidence="2">Response regulatory domain-containing protein</fullName>
    </recommendedName>
</protein>
<dbReference type="Proteomes" id="UP000601361">
    <property type="component" value="Unassembled WGS sequence"/>
</dbReference>
<dbReference type="EMBL" id="BMGS01000003">
    <property type="protein sequence ID" value="GGG38947.1"/>
    <property type="molecule type" value="Genomic_DNA"/>
</dbReference>
<dbReference type="InterPro" id="IPR001789">
    <property type="entry name" value="Sig_transdc_resp-reg_receiver"/>
</dbReference>
<gene>
    <name evidence="3" type="ORF">GCM10011378_14050</name>
</gene>
<evidence type="ECO:0000259" key="2">
    <source>
        <dbReference type="PROSITE" id="PS50110"/>
    </source>
</evidence>
<name>A0ABQ1WQ68_9BACT</name>
<dbReference type="SUPFAM" id="SSF52172">
    <property type="entry name" value="CheY-like"/>
    <property type="match status" value="1"/>
</dbReference>